<dbReference type="EMBL" id="JAMZMM010000102">
    <property type="protein sequence ID" value="MCP2729247.1"/>
    <property type="molecule type" value="Genomic_DNA"/>
</dbReference>
<evidence type="ECO:0000256" key="2">
    <source>
        <dbReference type="ARBA" id="ARBA00022448"/>
    </source>
</evidence>
<dbReference type="RefSeq" id="WP_254012032.1">
    <property type="nucleotide sequence ID" value="NZ_JAMZMM010000102.1"/>
</dbReference>
<dbReference type="Pfam" id="PF13458">
    <property type="entry name" value="Peripla_BP_6"/>
    <property type="match status" value="1"/>
</dbReference>
<evidence type="ECO:0000256" key="4">
    <source>
        <dbReference type="ARBA" id="ARBA00022970"/>
    </source>
</evidence>
<dbReference type="Proteomes" id="UP001204953">
    <property type="component" value="Unassembled WGS sequence"/>
</dbReference>
<evidence type="ECO:0000256" key="3">
    <source>
        <dbReference type="ARBA" id="ARBA00022729"/>
    </source>
</evidence>
<dbReference type="PRINTS" id="PR00337">
    <property type="entry name" value="LEUILEVALBP"/>
</dbReference>
<protein>
    <submittedName>
        <fullName evidence="6">ABC transporter substrate-binding protein</fullName>
    </submittedName>
</protein>
<comment type="caution">
    <text evidence="6">The sequence shown here is derived from an EMBL/GenBank/DDBJ whole genome shotgun (WGS) entry which is preliminary data.</text>
</comment>
<dbReference type="InterPro" id="IPR028082">
    <property type="entry name" value="Peripla_BP_I"/>
</dbReference>
<dbReference type="SUPFAM" id="SSF53822">
    <property type="entry name" value="Periplasmic binding protein-like I"/>
    <property type="match status" value="1"/>
</dbReference>
<comment type="similarity">
    <text evidence="1">Belongs to the leucine-binding protein family.</text>
</comment>
<sequence>MSQIKSMQLFRLITLVCLCLFLNAPLAWAIPIKIGMSATFTGASRNLGIELYQGAMAYIENINKSGGINGNEIVVQVYDDKYEPLPALQNTIKLVEQDKVIALFNYVGTPTVVQILPLLKKYADQNTLLFFPLTGAQPHRQPPYSQYVFNLRASYREETAGIVDNLVKVGRKRIAVFYQLDSYGRSGWDGVLKALQKNDLDIVEEATYRRGATFETSFKPQVEAIKKATPDAIISIGSYQACAGFIRDARNAGLNVPIANVSFVGSESLLKLLVEGGVSGRDYTRNLINSQVVPSYEDLSLPAVEEYRKLIDAYRATPSKPPVPSDYKPIRYSFVSFEGFLNAKLLVEILKLVPDLSTSPDLRPIVEKLENLDIGIGAPITFNSQKHQALSNVYYTTVESGIFIPIGEWERFAK</sequence>
<evidence type="ECO:0000256" key="1">
    <source>
        <dbReference type="ARBA" id="ARBA00010062"/>
    </source>
</evidence>
<dbReference type="PANTHER" id="PTHR47235:SF1">
    <property type="entry name" value="BLR6548 PROTEIN"/>
    <property type="match status" value="1"/>
</dbReference>
<evidence type="ECO:0000313" key="6">
    <source>
        <dbReference type="EMBL" id="MCP2729247.1"/>
    </source>
</evidence>
<dbReference type="InterPro" id="IPR000709">
    <property type="entry name" value="Leu_Ile_Val-bd"/>
</dbReference>
<proteinExistence type="inferred from homology"/>
<organism evidence="6 7">
    <name type="scientific">Limnofasciculus baicalensis BBK-W-15</name>
    <dbReference type="NCBI Taxonomy" id="2699891"/>
    <lineage>
        <taxon>Bacteria</taxon>
        <taxon>Bacillati</taxon>
        <taxon>Cyanobacteriota</taxon>
        <taxon>Cyanophyceae</taxon>
        <taxon>Coleofasciculales</taxon>
        <taxon>Coleofasciculaceae</taxon>
        <taxon>Limnofasciculus</taxon>
        <taxon>Limnofasciculus baicalensis</taxon>
    </lineage>
</organism>
<name>A0AAE3GVB3_9CYAN</name>
<evidence type="ECO:0000259" key="5">
    <source>
        <dbReference type="Pfam" id="PF13458"/>
    </source>
</evidence>
<keyword evidence="3" id="KW-0732">Signal</keyword>
<evidence type="ECO:0000313" key="7">
    <source>
        <dbReference type="Proteomes" id="UP001204953"/>
    </source>
</evidence>
<gene>
    <name evidence="6" type="ORF">NJ959_12350</name>
</gene>
<dbReference type="PANTHER" id="PTHR47235">
    <property type="entry name" value="BLR6548 PROTEIN"/>
    <property type="match status" value="1"/>
</dbReference>
<dbReference type="CDD" id="cd19978">
    <property type="entry name" value="PBP1_ABC_ligand_binding-like"/>
    <property type="match status" value="1"/>
</dbReference>
<dbReference type="AlphaFoldDB" id="A0AAE3GVB3"/>
<dbReference type="InterPro" id="IPR028081">
    <property type="entry name" value="Leu-bd"/>
</dbReference>
<reference evidence="6" key="1">
    <citation type="submission" date="2022-06" db="EMBL/GenBank/DDBJ databases">
        <title>New cyanobacteria of genus Symplocastrum in benthos of Lake Baikal.</title>
        <authorList>
            <person name="Sorokovikova E."/>
            <person name="Tikhonova I."/>
            <person name="Krasnopeev A."/>
            <person name="Evseev P."/>
            <person name="Gladkikh A."/>
            <person name="Belykh O."/>
        </authorList>
    </citation>
    <scope>NUCLEOTIDE SEQUENCE</scope>
    <source>
        <strain evidence="6">BBK-W-15</strain>
    </source>
</reference>
<dbReference type="Gene3D" id="3.40.50.2300">
    <property type="match status" value="2"/>
</dbReference>
<keyword evidence="4" id="KW-0029">Amino-acid transport</keyword>
<dbReference type="GO" id="GO:0006865">
    <property type="term" value="P:amino acid transport"/>
    <property type="evidence" value="ECO:0007669"/>
    <property type="project" value="UniProtKB-KW"/>
</dbReference>
<keyword evidence="2" id="KW-0813">Transport</keyword>
<accession>A0AAE3GVB3</accession>
<feature type="domain" description="Leucine-binding protein" evidence="5">
    <location>
        <begin position="31"/>
        <end position="400"/>
    </location>
</feature>
<keyword evidence="7" id="KW-1185">Reference proteome</keyword>